<dbReference type="AlphaFoldDB" id="A0A5N6K6W3"/>
<sequence>MKLKASRVTFCITSIVHRSYSLLRLVYSSPKMYRLHHIMSSQNSSLACSLKPKSTRLISDRSFQIYHLASFLSKNPFKMAIKFSNALNQTLKAASTFELSSPSLT</sequence>
<proteinExistence type="predicted"/>
<reference evidence="1 2" key="1">
    <citation type="submission" date="2019-06" db="EMBL/GenBank/DDBJ databases">
        <title>Genome Sequence of the Brown Rot Fungal Pathogen Monilinia laxa.</title>
        <authorList>
            <person name="De Miccolis Angelini R.M."/>
            <person name="Landi L."/>
            <person name="Abate D."/>
            <person name="Pollastro S."/>
            <person name="Romanazzi G."/>
            <person name="Faretra F."/>
        </authorList>
    </citation>
    <scope>NUCLEOTIDE SEQUENCE [LARGE SCALE GENOMIC DNA]</scope>
    <source>
        <strain evidence="1 2">Mlax316</strain>
    </source>
</reference>
<evidence type="ECO:0000313" key="2">
    <source>
        <dbReference type="Proteomes" id="UP000326757"/>
    </source>
</evidence>
<dbReference type="Proteomes" id="UP000326757">
    <property type="component" value="Unassembled WGS sequence"/>
</dbReference>
<organism evidence="1 2">
    <name type="scientific">Monilinia laxa</name>
    <name type="common">Brown rot fungus</name>
    <name type="synonym">Sclerotinia laxa</name>
    <dbReference type="NCBI Taxonomy" id="61186"/>
    <lineage>
        <taxon>Eukaryota</taxon>
        <taxon>Fungi</taxon>
        <taxon>Dikarya</taxon>
        <taxon>Ascomycota</taxon>
        <taxon>Pezizomycotina</taxon>
        <taxon>Leotiomycetes</taxon>
        <taxon>Helotiales</taxon>
        <taxon>Sclerotiniaceae</taxon>
        <taxon>Monilinia</taxon>
    </lineage>
</organism>
<dbReference type="EMBL" id="VIGI01000007">
    <property type="protein sequence ID" value="KAB8298348.1"/>
    <property type="molecule type" value="Genomic_DNA"/>
</dbReference>
<gene>
    <name evidence="1" type="ORF">EYC80_002074</name>
</gene>
<evidence type="ECO:0000313" key="1">
    <source>
        <dbReference type="EMBL" id="KAB8298348.1"/>
    </source>
</evidence>
<protein>
    <submittedName>
        <fullName evidence="1">Uncharacterized protein</fullName>
    </submittedName>
</protein>
<comment type="caution">
    <text evidence="1">The sequence shown here is derived from an EMBL/GenBank/DDBJ whole genome shotgun (WGS) entry which is preliminary data.</text>
</comment>
<accession>A0A5N6K6W3</accession>
<name>A0A5N6K6W3_MONLA</name>
<keyword evidence="2" id="KW-1185">Reference proteome</keyword>